<comment type="caution">
    <text evidence="1">The sequence shown here is derived from an EMBL/GenBank/DDBJ whole genome shotgun (WGS) entry which is preliminary data.</text>
</comment>
<reference evidence="1 2" key="1">
    <citation type="submission" date="2019-10" db="EMBL/GenBank/DDBJ databases">
        <title>Assembly and Annotation for the nematode Trichostrongylus colubriformis.</title>
        <authorList>
            <person name="Martin J."/>
        </authorList>
    </citation>
    <scope>NUCLEOTIDE SEQUENCE [LARGE SCALE GENOMIC DNA]</scope>
    <source>
        <strain evidence="1">G859</strain>
        <tissue evidence="1">Whole worm</tissue>
    </source>
</reference>
<dbReference type="EMBL" id="WIXE01005143">
    <property type="protein sequence ID" value="KAK5982423.1"/>
    <property type="molecule type" value="Genomic_DNA"/>
</dbReference>
<keyword evidence="2" id="KW-1185">Reference proteome</keyword>
<accession>A0AAN8G757</accession>
<protein>
    <submittedName>
        <fullName evidence="1">Uncharacterized protein</fullName>
    </submittedName>
</protein>
<organism evidence="1 2">
    <name type="scientific">Trichostrongylus colubriformis</name>
    <name type="common">Black scour worm</name>
    <dbReference type="NCBI Taxonomy" id="6319"/>
    <lineage>
        <taxon>Eukaryota</taxon>
        <taxon>Metazoa</taxon>
        <taxon>Ecdysozoa</taxon>
        <taxon>Nematoda</taxon>
        <taxon>Chromadorea</taxon>
        <taxon>Rhabditida</taxon>
        <taxon>Rhabditina</taxon>
        <taxon>Rhabditomorpha</taxon>
        <taxon>Strongyloidea</taxon>
        <taxon>Trichostrongylidae</taxon>
        <taxon>Trichostrongylus</taxon>
    </lineage>
</organism>
<dbReference type="AlphaFoldDB" id="A0AAN8G757"/>
<gene>
    <name evidence="1" type="ORF">GCK32_022308</name>
</gene>
<name>A0AAN8G757_TRICO</name>
<dbReference type="Proteomes" id="UP001331761">
    <property type="component" value="Unassembled WGS sequence"/>
</dbReference>
<evidence type="ECO:0000313" key="1">
    <source>
        <dbReference type="EMBL" id="KAK5982423.1"/>
    </source>
</evidence>
<sequence>MMIIVELGYRTELCCRVWSRGTNAISFHVIPGFSALRACSGDETSRRFDPFCALTRYFVLLLVLRSSSFKKILACLPYPRCYFSYFRQGSAQITYCLDFLPFLKRIMCV</sequence>
<proteinExistence type="predicted"/>
<evidence type="ECO:0000313" key="2">
    <source>
        <dbReference type="Proteomes" id="UP001331761"/>
    </source>
</evidence>